<dbReference type="AlphaFoldDB" id="A0A563ETI0"/>
<dbReference type="Proteomes" id="UP000316639">
    <property type="component" value="Unassembled WGS sequence"/>
</dbReference>
<sequence>MPVAQKPKALTGFDDRHLHALRVAYGLADVDALLPVIMDGEFASLLDVRTETSRKALLEDELGTWFVKQVPWYADDEAELARRHALTRQLASTGLVPRKRKTVDGLGWTRIEGAAFEVTEYRRGHRFDGSARQVRAAGSALATLHDCPISHDGPAEDYRSLVAKHVRLAEEVGAPPRLRAVLRECEAALPAQLPDDVWHALPQTFVHGDYSPWNVVFGPGDVLAVVDFDNSDVGSRLRDVVEGVLTAAGVRYQGDSTNFARPFRCELDEGLAAAFLAGYLGTTLTPFTEAELSCLRGVVRAVHVELVALAVLRGEIDDESADEVAAWQADPPDLAALVADVRRIGVSP</sequence>
<evidence type="ECO:0000259" key="1">
    <source>
        <dbReference type="Pfam" id="PF01636"/>
    </source>
</evidence>
<dbReference type="Gene3D" id="3.90.1200.10">
    <property type="match status" value="1"/>
</dbReference>
<dbReference type="EMBL" id="VOBR01000012">
    <property type="protein sequence ID" value="TWP50434.1"/>
    <property type="molecule type" value="Genomic_DNA"/>
</dbReference>
<protein>
    <submittedName>
        <fullName evidence="2">Phosphotransferase</fullName>
    </submittedName>
</protein>
<feature type="domain" description="Aminoglycoside phosphotransferase" evidence="1">
    <location>
        <begin position="54"/>
        <end position="279"/>
    </location>
</feature>
<organism evidence="2 3">
    <name type="scientific">Lentzea tibetensis</name>
    <dbReference type="NCBI Taxonomy" id="2591470"/>
    <lineage>
        <taxon>Bacteria</taxon>
        <taxon>Bacillati</taxon>
        <taxon>Actinomycetota</taxon>
        <taxon>Actinomycetes</taxon>
        <taxon>Pseudonocardiales</taxon>
        <taxon>Pseudonocardiaceae</taxon>
        <taxon>Lentzea</taxon>
    </lineage>
</organism>
<dbReference type="InterPro" id="IPR002575">
    <property type="entry name" value="Aminoglycoside_PTrfase"/>
</dbReference>
<keyword evidence="2" id="KW-0808">Transferase</keyword>
<gene>
    <name evidence="2" type="ORF">FKR81_19855</name>
</gene>
<evidence type="ECO:0000313" key="2">
    <source>
        <dbReference type="EMBL" id="TWP50434.1"/>
    </source>
</evidence>
<dbReference type="SUPFAM" id="SSF56112">
    <property type="entry name" value="Protein kinase-like (PK-like)"/>
    <property type="match status" value="1"/>
</dbReference>
<keyword evidence="3" id="KW-1185">Reference proteome</keyword>
<dbReference type="Pfam" id="PF01636">
    <property type="entry name" value="APH"/>
    <property type="match status" value="1"/>
</dbReference>
<dbReference type="RefSeq" id="WP_146353596.1">
    <property type="nucleotide sequence ID" value="NZ_VOBR01000012.1"/>
</dbReference>
<name>A0A563ETI0_9PSEU</name>
<dbReference type="InterPro" id="IPR011009">
    <property type="entry name" value="Kinase-like_dom_sf"/>
</dbReference>
<reference evidence="2 3" key="1">
    <citation type="submission" date="2019-07" db="EMBL/GenBank/DDBJ databases">
        <title>Lentzea xizangensis sp. nov., isolated from Qinghai-Tibetan Plateau Soils.</title>
        <authorList>
            <person name="Huang J."/>
        </authorList>
    </citation>
    <scope>NUCLEOTIDE SEQUENCE [LARGE SCALE GENOMIC DNA]</scope>
    <source>
        <strain evidence="2 3">FXJ1.1311</strain>
    </source>
</reference>
<dbReference type="GO" id="GO:0016740">
    <property type="term" value="F:transferase activity"/>
    <property type="evidence" value="ECO:0007669"/>
    <property type="project" value="UniProtKB-KW"/>
</dbReference>
<comment type="caution">
    <text evidence="2">The sequence shown here is derived from an EMBL/GenBank/DDBJ whole genome shotgun (WGS) entry which is preliminary data.</text>
</comment>
<accession>A0A563ETI0</accession>
<evidence type="ECO:0000313" key="3">
    <source>
        <dbReference type="Proteomes" id="UP000316639"/>
    </source>
</evidence>
<proteinExistence type="predicted"/>
<dbReference type="OrthoDB" id="30633at2"/>